<dbReference type="AlphaFoldDB" id="M7BD14"/>
<accession>M7BD14</accession>
<evidence type="ECO:0000313" key="2">
    <source>
        <dbReference type="Proteomes" id="UP000031443"/>
    </source>
</evidence>
<dbReference type="EMBL" id="KB527578">
    <property type="protein sequence ID" value="EMP35801.1"/>
    <property type="molecule type" value="Genomic_DNA"/>
</dbReference>
<organism evidence="1 2">
    <name type="scientific">Chelonia mydas</name>
    <name type="common">Green sea-turtle</name>
    <name type="synonym">Chelonia agassizi</name>
    <dbReference type="NCBI Taxonomy" id="8469"/>
    <lineage>
        <taxon>Eukaryota</taxon>
        <taxon>Metazoa</taxon>
        <taxon>Chordata</taxon>
        <taxon>Craniata</taxon>
        <taxon>Vertebrata</taxon>
        <taxon>Euteleostomi</taxon>
        <taxon>Archelosauria</taxon>
        <taxon>Testudinata</taxon>
        <taxon>Testudines</taxon>
        <taxon>Cryptodira</taxon>
        <taxon>Durocryptodira</taxon>
        <taxon>Americhelydia</taxon>
        <taxon>Chelonioidea</taxon>
        <taxon>Cheloniidae</taxon>
        <taxon>Chelonia</taxon>
    </lineage>
</organism>
<proteinExistence type="predicted"/>
<sequence length="140" mass="16018">MQSIRFHFEKRENEKWSSSHCLWIHHRETQEQNQSGLSSGKSINDIDGMFFNTNNKGHLKNTDVSQLAEQEENEPAAASVTKNNQGKINEQLFQHDNAGCLLYGIKHPERRPMFFAAQSATECLKERKALNDLSSLQSLD</sequence>
<dbReference type="Proteomes" id="UP000031443">
    <property type="component" value="Unassembled WGS sequence"/>
</dbReference>
<protein>
    <submittedName>
        <fullName evidence="1">Uncharacterized protein</fullName>
    </submittedName>
</protein>
<evidence type="ECO:0000313" key="1">
    <source>
        <dbReference type="EMBL" id="EMP35801.1"/>
    </source>
</evidence>
<keyword evidence="2" id="KW-1185">Reference proteome</keyword>
<name>M7BD14_CHEMY</name>
<gene>
    <name evidence="1" type="ORF">UY3_07038</name>
</gene>
<reference evidence="2" key="1">
    <citation type="journal article" date="2013" name="Nat. Genet.">
        <title>The draft genomes of soft-shell turtle and green sea turtle yield insights into the development and evolution of the turtle-specific body plan.</title>
        <authorList>
            <person name="Wang Z."/>
            <person name="Pascual-Anaya J."/>
            <person name="Zadissa A."/>
            <person name="Li W."/>
            <person name="Niimura Y."/>
            <person name="Huang Z."/>
            <person name="Li C."/>
            <person name="White S."/>
            <person name="Xiong Z."/>
            <person name="Fang D."/>
            <person name="Wang B."/>
            <person name="Ming Y."/>
            <person name="Chen Y."/>
            <person name="Zheng Y."/>
            <person name="Kuraku S."/>
            <person name="Pignatelli M."/>
            <person name="Herrero J."/>
            <person name="Beal K."/>
            <person name="Nozawa M."/>
            <person name="Li Q."/>
            <person name="Wang J."/>
            <person name="Zhang H."/>
            <person name="Yu L."/>
            <person name="Shigenobu S."/>
            <person name="Wang J."/>
            <person name="Liu J."/>
            <person name="Flicek P."/>
            <person name="Searle S."/>
            <person name="Wang J."/>
            <person name="Kuratani S."/>
            <person name="Yin Y."/>
            <person name="Aken B."/>
            <person name="Zhang G."/>
            <person name="Irie N."/>
        </authorList>
    </citation>
    <scope>NUCLEOTIDE SEQUENCE [LARGE SCALE GENOMIC DNA]</scope>
</reference>